<organism evidence="2 3">
    <name type="scientific">Dendrobium catenatum</name>
    <dbReference type="NCBI Taxonomy" id="906689"/>
    <lineage>
        <taxon>Eukaryota</taxon>
        <taxon>Viridiplantae</taxon>
        <taxon>Streptophyta</taxon>
        <taxon>Embryophyta</taxon>
        <taxon>Tracheophyta</taxon>
        <taxon>Spermatophyta</taxon>
        <taxon>Magnoliopsida</taxon>
        <taxon>Liliopsida</taxon>
        <taxon>Asparagales</taxon>
        <taxon>Orchidaceae</taxon>
        <taxon>Epidendroideae</taxon>
        <taxon>Malaxideae</taxon>
        <taxon>Dendrobiinae</taxon>
        <taxon>Dendrobium</taxon>
    </lineage>
</organism>
<reference evidence="2 3" key="1">
    <citation type="journal article" date="2016" name="Sci. Rep.">
        <title>The Dendrobium catenatum Lindl. genome sequence provides insights into polysaccharide synthase, floral development and adaptive evolution.</title>
        <authorList>
            <person name="Zhang G.Q."/>
            <person name="Xu Q."/>
            <person name="Bian C."/>
            <person name="Tsai W.C."/>
            <person name="Yeh C.M."/>
            <person name="Liu K.W."/>
            <person name="Yoshida K."/>
            <person name="Zhang L.S."/>
            <person name="Chang S.B."/>
            <person name="Chen F."/>
            <person name="Shi Y."/>
            <person name="Su Y.Y."/>
            <person name="Zhang Y.Q."/>
            <person name="Chen L.J."/>
            <person name="Yin Y."/>
            <person name="Lin M."/>
            <person name="Huang H."/>
            <person name="Deng H."/>
            <person name="Wang Z.W."/>
            <person name="Zhu S.L."/>
            <person name="Zhao X."/>
            <person name="Deng C."/>
            <person name="Niu S.C."/>
            <person name="Huang J."/>
            <person name="Wang M."/>
            <person name="Liu G.H."/>
            <person name="Yang H.J."/>
            <person name="Xiao X.J."/>
            <person name="Hsiao Y.Y."/>
            <person name="Wu W.L."/>
            <person name="Chen Y.Y."/>
            <person name="Mitsuda N."/>
            <person name="Ohme-Takagi M."/>
            <person name="Luo Y.B."/>
            <person name="Van de Peer Y."/>
            <person name="Liu Z.J."/>
        </authorList>
    </citation>
    <scope>NUCLEOTIDE SEQUENCE [LARGE SCALE GENOMIC DNA]</scope>
    <source>
        <tissue evidence="2">The whole plant</tissue>
    </source>
</reference>
<gene>
    <name evidence="2" type="ORF">MA16_Dca009050</name>
</gene>
<sequence length="168" mass="18076">MAGSGGSQAPSVPPTSSTLPAIVCCMCGDLGLPEQLFRCKSCIFRSQHKYCSELYPKAEAYSNCNWCLREARGKSIAGEPMSDGSSSSSSSGEALLMASKLQRGVPLLHLTIKPVKKLKLAAEGLPPPATKSEVKEKSNMVLTGSGRVIRQPFRGRVRRYKLLEEVSS</sequence>
<proteinExistence type="predicted"/>
<dbReference type="OrthoDB" id="1935489at2759"/>
<dbReference type="PANTHER" id="PTHR33779:SF1">
    <property type="entry name" value="EXPRESSED PROTEIN"/>
    <property type="match status" value="1"/>
</dbReference>
<feature type="domain" description="PHD-type zinc finger plants" evidence="1">
    <location>
        <begin position="25"/>
        <end position="67"/>
    </location>
</feature>
<dbReference type="AlphaFoldDB" id="A0A2I0VRD4"/>
<dbReference type="EMBL" id="KZ503303">
    <property type="protein sequence ID" value="PKU65975.1"/>
    <property type="molecule type" value="Genomic_DNA"/>
</dbReference>
<evidence type="ECO:0000259" key="1">
    <source>
        <dbReference type="Pfam" id="PF25054"/>
    </source>
</evidence>
<dbReference type="PANTHER" id="PTHR33779">
    <property type="entry name" value="EXPRESSED PROTEIN"/>
    <property type="match status" value="1"/>
</dbReference>
<reference evidence="2 3" key="2">
    <citation type="journal article" date="2017" name="Nature">
        <title>The Apostasia genome and the evolution of orchids.</title>
        <authorList>
            <person name="Zhang G.Q."/>
            <person name="Liu K.W."/>
            <person name="Li Z."/>
            <person name="Lohaus R."/>
            <person name="Hsiao Y.Y."/>
            <person name="Niu S.C."/>
            <person name="Wang J.Y."/>
            <person name="Lin Y.C."/>
            <person name="Xu Q."/>
            <person name="Chen L.J."/>
            <person name="Yoshida K."/>
            <person name="Fujiwara S."/>
            <person name="Wang Z.W."/>
            <person name="Zhang Y.Q."/>
            <person name="Mitsuda N."/>
            <person name="Wang M."/>
            <person name="Liu G.H."/>
            <person name="Pecoraro L."/>
            <person name="Huang H.X."/>
            <person name="Xiao X.J."/>
            <person name="Lin M."/>
            <person name="Wu X.Y."/>
            <person name="Wu W.L."/>
            <person name="Chen Y.Y."/>
            <person name="Chang S.B."/>
            <person name="Sakamoto S."/>
            <person name="Ohme-Takagi M."/>
            <person name="Yagi M."/>
            <person name="Zeng S.J."/>
            <person name="Shen C.Y."/>
            <person name="Yeh C.M."/>
            <person name="Luo Y.B."/>
            <person name="Tsai W.C."/>
            <person name="Van de Peer Y."/>
            <person name="Liu Z.J."/>
        </authorList>
    </citation>
    <scope>NUCLEOTIDE SEQUENCE [LARGE SCALE GENOMIC DNA]</scope>
    <source>
        <tissue evidence="2">The whole plant</tissue>
    </source>
</reference>
<accession>A0A2I0VRD4</accession>
<evidence type="ECO:0000313" key="2">
    <source>
        <dbReference type="EMBL" id="PKU65975.1"/>
    </source>
</evidence>
<evidence type="ECO:0000313" key="3">
    <source>
        <dbReference type="Proteomes" id="UP000233837"/>
    </source>
</evidence>
<keyword evidence="3" id="KW-1185">Reference proteome</keyword>
<dbReference type="InterPro" id="IPR056874">
    <property type="entry name" value="PHD_dom_pln"/>
</dbReference>
<dbReference type="Pfam" id="PF25054">
    <property type="entry name" value="PHD_pln"/>
    <property type="match status" value="1"/>
</dbReference>
<protein>
    <recommendedName>
        <fullName evidence="1">PHD-type zinc finger plants domain-containing protein</fullName>
    </recommendedName>
</protein>
<name>A0A2I0VRD4_9ASPA</name>
<dbReference type="Proteomes" id="UP000233837">
    <property type="component" value="Unassembled WGS sequence"/>
</dbReference>